<feature type="region of interest" description="Disordered" evidence="1">
    <location>
        <begin position="172"/>
        <end position="327"/>
    </location>
</feature>
<protein>
    <submittedName>
        <fullName evidence="2">Uncharacterized protein</fullName>
    </submittedName>
</protein>
<dbReference type="AlphaFoldDB" id="A0A9P5HBW7"/>
<sequence>MPCCFAMIHYAQCGHGSLFKLGCTAHCEDDDICPVSDQRTLVITRSLWNCEDCRIYLGDAADDARAAAWAERARAIGEDPSEMEAEARAQLIDTLRSRELHEDNNHENARAVQVEETQWVAEWTLEYGRMLWDILYERSYGLRAARRRIKLLRSMRPWDMVVTRDALRGGKELRRQQVARSPWISARNQSSNRNSGQSSNRNSGQSSNRSSSQSSNQSSRDSQRKELPSLSVLNGPPPVLRAEDLESEPSEDEQAREEKQASEKKQARDEKQVRDEKQAGENQGLEDTGMEPSEEEQTGEEYELASRDESGDVIMTDRYSPPDFDPA</sequence>
<gene>
    <name evidence="2" type="ORF">G7Z17_g5961</name>
</gene>
<proteinExistence type="predicted"/>
<reference evidence="2" key="1">
    <citation type="submission" date="2020-03" db="EMBL/GenBank/DDBJ databases">
        <title>Draft Genome Sequence of Cylindrodendrum hubeiense.</title>
        <authorList>
            <person name="Buettner E."/>
            <person name="Kellner H."/>
        </authorList>
    </citation>
    <scope>NUCLEOTIDE SEQUENCE</scope>
    <source>
        <strain evidence="2">IHI 201604</strain>
    </source>
</reference>
<evidence type="ECO:0000313" key="3">
    <source>
        <dbReference type="Proteomes" id="UP000722485"/>
    </source>
</evidence>
<dbReference type="EMBL" id="JAANBB010000107">
    <property type="protein sequence ID" value="KAF7550047.1"/>
    <property type="molecule type" value="Genomic_DNA"/>
</dbReference>
<dbReference type="OrthoDB" id="5154063at2759"/>
<feature type="compositionally biased region" description="Acidic residues" evidence="1">
    <location>
        <begin position="245"/>
        <end position="255"/>
    </location>
</feature>
<organism evidence="2 3">
    <name type="scientific">Cylindrodendrum hubeiense</name>
    <dbReference type="NCBI Taxonomy" id="595255"/>
    <lineage>
        <taxon>Eukaryota</taxon>
        <taxon>Fungi</taxon>
        <taxon>Dikarya</taxon>
        <taxon>Ascomycota</taxon>
        <taxon>Pezizomycotina</taxon>
        <taxon>Sordariomycetes</taxon>
        <taxon>Hypocreomycetidae</taxon>
        <taxon>Hypocreales</taxon>
        <taxon>Nectriaceae</taxon>
        <taxon>Cylindrodendrum</taxon>
    </lineage>
</organism>
<feature type="compositionally biased region" description="Basic and acidic residues" evidence="1">
    <location>
        <begin position="256"/>
        <end position="279"/>
    </location>
</feature>
<name>A0A9P5HBW7_9HYPO</name>
<keyword evidence="3" id="KW-1185">Reference proteome</keyword>
<evidence type="ECO:0000313" key="2">
    <source>
        <dbReference type="EMBL" id="KAF7550047.1"/>
    </source>
</evidence>
<accession>A0A9P5HBW7</accession>
<evidence type="ECO:0000256" key="1">
    <source>
        <dbReference type="SAM" id="MobiDB-lite"/>
    </source>
</evidence>
<dbReference type="Proteomes" id="UP000722485">
    <property type="component" value="Unassembled WGS sequence"/>
</dbReference>
<feature type="compositionally biased region" description="Low complexity" evidence="1">
    <location>
        <begin position="187"/>
        <end position="220"/>
    </location>
</feature>
<comment type="caution">
    <text evidence="2">The sequence shown here is derived from an EMBL/GenBank/DDBJ whole genome shotgun (WGS) entry which is preliminary data.</text>
</comment>
<feature type="compositionally biased region" description="Acidic residues" evidence="1">
    <location>
        <begin position="288"/>
        <end position="303"/>
    </location>
</feature>